<organism evidence="2 3">
    <name type="scientific">Capsaspora owczarzaki (strain ATCC 30864)</name>
    <dbReference type="NCBI Taxonomy" id="595528"/>
    <lineage>
        <taxon>Eukaryota</taxon>
        <taxon>Filasterea</taxon>
        <taxon>Capsaspora</taxon>
    </lineage>
</organism>
<feature type="compositionally biased region" description="Polar residues" evidence="1">
    <location>
        <begin position="356"/>
        <end position="371"/>
    </location>
</feature>
<dbReference type="AlphaFoldDB" id="A0A0D2UEN6"/>
<dbReference type="RefSeq" id="XP_004348171.1">
    <property type="nucleotide sequence ID" value="XM_004348121.2"/>
</dbReference>
<evidence type="ECO:0000313" key="3">
    <source>
        <dbReference type="Proteomes" id="UP000008743"/>
    </source>
</evidence>
<feature type="compositionally biased region" description="Low complexity" evidence="1">
    <location>
        <begin position="181"/>
        <end position="209"/>
    </location>
</feature>
<dbReference type="EMBL" id="KE346365">
    <property type="protein sequence ID" value="KJE93576.1"/>
    <property type="molecule type" value="Genomic_DNA"/>
</dbReference>
<dbReference type="InParanoid" id="A0A0D2UEN6"/>
<gene>
    <name evidence="2" type="ORF">CAOG_004343</name>
</gene>
<reference evidence="3" key="1">
    <citation type="submission" date="2011-02" db="EMBL/GenBank/DDBJ databases">
        <title>The Genome Sequence of Capsaspora owczarzaki ATCC 30864.</title>
        <authorList>
            <person name="Russ C."/>
            <person name="Cuomo C."/>
            <person name="Burger G."/>
            <person name="Gray M.W."/>
            <person name="Holland P.W.H."/>
            <person name="King N."/>
            <person name="Lang F.B.F."/>
            <person name="Roger A.J."/>
            <person name="Ruiz-Trillo I."/>
            <person name="Young S.K."/>
            <person name="Zeng Q."/>
            <person name="Gargeya S."/>
            <person name="Alvarado L."/>
            <person name="Berlin A."/>
            <person name="Chapman S.B."/>
            <person name="Chen Z."/>
            <person name="Freedman E."/>
            <person name="Gellesch M."/>
            <person name="Goldberg J."/>
            <person name="Griggs A."/>
            <person name="Gujja S."/>
            <person name="Heilman E."/>
            <person name="Heiman D."/>
            <person name="Howarth C."/>
            <person name="Mehta T."/>
            <person name="Neiman D."/>
            <person name="Pearson M."/>
            <person name="Roberts A."/>
            <person name="Saif S."/>
            <person name="Shea T."/>
            <person name="Shenoy N."/>
            <person name="Sisk P."/>
            <person name="Stolte C."/>
            <person name="Sykes S."/>
            <person name="White J."/>
            <person name="Yandava C."/>
            <person name="Haas B."/>
            <person name="Nusbaum C."/>
            <person name="Birren B."/>
        </authorList>
    </citation>
    <scope>NUCLEOTIDE SEQUENCE</scope>
    <source>
        <strain evidence="3">ATCC 30864</strain>
    </source>
</reference>
<keyword evidence="3" id="KW-1185">Reference proteome</keyword>
<evidence type="ECO:0000313" key="2">
    <source>
        <dbReference type="EMBL" id="KJE93576.1"/>
    </source>
</evidence>
<protein>
    <submittedName>
        <fullName evidence="2">Uncharacterized protein</fullName>
    </submittedName>
</protein>
<feature type="compositionally biased region" description="Low complexity" evidence="1">
    <location>
        <begin position="38"/>
        <end position="52"/>
    </location>
</feature>
<evidence type="ECO:0000256" key="1">
    <source>
        <dbReference type="SAM" id="MobiDB-lite"/>
    </source>
</evidence>
<dbReference type="Proteomes" id="UP000008743">
    <property type="component" value="Unassembled WGS sequence"/>
</dbReference>
<accession>A0A0D2UEN6</accession>
<name>A0A0D2UEN6_CAPO3</name>
<feature type="region of interest" description="Disordered" evidence="1">
    <location>
        <begin position="141"/>
        <end position="371"/>
    </location>
</feature>
<sequence>MPATVKPSVNAPVVVQSARARVSQWLSPEPDAPLPPVAATTSAAASTAAAAADAKDGAKSKQQGKTKPASTPASSAFSASSASSAAAKVNGGSSNNQSAPRPARLGLGAVAEQIDPEAAAKAAANAQLNTRLARRILNVKPSAGTSRADIGPAPSSTQFAGRKGTKRPANDDDEEEDASESKTASIGKAKSAKAKPAAATPATAASKPNKTSDVKHQQDRRVKPRLDTEDAESGNDANEQFPADADASDFASNWDDTPSKAAKSVPTPMDDTWQNANVGHFSGKMSTEALDGESQVQAAKQAQKRRQAPKPRTVVNPDGTVTEIKPKKYRSRQKNIRKDNRPPELKPNYLVPKPRPNNSQKPKQPSAAASQ</sequence>
<feature type="compositionally biased region" description="Low complexity" evidence="1">
    <location>
        <begin position="69"/>
        <end position="87"/>
    </location>
</feature>
<feature type="compositionally biased region" description="Basic and acidic residues" evidence="1">
    <location>
        <begin position="210"/>
        <end position="228"/>
    </location>
</feature>
<proteinExistence type="predicted"/>
<feature type="region of interest" description="Disordered" evidence="1">
    <location>
        <begin position="26"/>
        <end position="104"/>
    </location>
</feature>
<feature type="compositionally biased region" description="Low complexity" evidence="1">
    <location>
        <begin position="243"/>
        <end position="256"/>
    </location>
</feature>